<proteinExistence type="predicted"/>
<dbReference type="Gene3D" id="1.10.8.650">
    <property type="entry name" value="Uncharacterised protein PF13642 yp_926445, C-terminal domain"/>
    <property type="match status" value="1"/>
</dbReference>
<accession>A0ABV7CKW2</accession>
<dbReference type="EMBL" id="JBHRSD010000017">
    <property type="protein sequence ID" value="MFC3033172.1"/>
    <property type="molecule type" value="Genomic_DNA"/>
</dbReference>
<gene>
    <name evidence="1" type="ORF">ACFOEE_11635</name>
</gene>
<dbReference type="InterPro" id="IPR025284">
    <property type="entry name" value="DUF4144"/>
</dbReference>
<name>A0ABV7CKW2_9GAMM</name>
<protein>
    <submittedName>
        <fullName evidence="1">DUF4144 family protein</fullName>
    </submittedName>
</protein>
<dbReference type="Pfam" id="PF13642">
    <property type="entry name" value="DUF4144"/>
    <property type="match status" value="1"/>
</dbReference>
<keyword evidence="2" id="KW-1185">Reference proteome</keyword>
<evidence type="ECO:0000313" key="1">
    <source>
        <dbReference type="EMBL" id="MFC3033172.1"/>
    </source>
</evidence>
<organism evidence="1 2">
    <name type="scientific">Pseudoalteromonas fenneropenaei</name>
    <dbReference type="NCBI Taxonomy" id="1737459"/>
    <lineage>
        <taxon>Bacteria</taxon>
        <taxon>Pseudomonadati</taxon>
        <taxon>Pseudomonadota</taxon>
        <taxon>Gammaproteobacteria</taxon>
        <taxon>Alteromonadales</taxon>
        <taxon>Pseudoalteromonadaceae</taxon>
        <taxon>Pseudoalteromonas</taxon>
    </lineage>
</organism>
<dbReference type="RefSeq" id="WP_377124369.1">
    <property type="nucleotide sequence ID" value="NZ_JBHRSD010000017.1"/>
</dbReference>
<sequence>MRIKSYPMLLLVAETLVYIDSEESLNDELHSLSEQSLSESYGIYQDASCLSLQGHALTLPSLTDLSQLVQQSLLREGHCCVSKIQLRSVNEAFALLAAEQSPQMCRNTAS</sequence>
<comment type="caution">
    <text evidence="1">The sequence shown here is derived from an EMBL/GenBank/DDBJ whole genome shotgun (WGS) entry which is preliminary data.</text>
</comment>
<reference evidence="2" key="1">
    <citation type="journal article" date="2019" name="Int. J. Syst. Evol. Microbiol.">
        <title>The Global Catalogue of Microorganisms (GCM) 10K type strain sequencing project: providing services to taxonomists for standard genome sequencing and annotation.</title>
        <authorList>
            <consortium name="The Broad Institute Genomics Platform"/>
            <consortium name="The Broad Institute Genome Sequencing Center for Infectious Disease"/>
            <person name="Wu L."/>
            <person name="Ma J."/>
        </authorList>
    </citation>
    <scope>NUCLEOTIDE SEQUENCE [LARGE SCALE GENOMIC DNA]</scope>
    <source>
        <strain evidence="2">KCTC 42730</strain>
    </source>
</reference>
<dbReference type="Proteomes" id="UP001595453">
    <property type="component" value="Unassembled WGS sequence"/>
</dbReference>
<evidence type="ECO:0000313" key="2">
    <source>
        <dbReference type="Proteomes" id="UP001595453"/>
    </source>
</evidence>